<sequence length="78" mass="8922">MDINKPIENKLHFNVGGEYWIANLLALRAGLNLRQVNNKADIGLTVGTGFKITNYQFDYAYIPYGDLDNTHQFSFIVR</sequence>
<accession>A0A2M7JAN3</accession>
<evidence type="ECO:0000313" key="2">
    <source>
        <dbReference type="Proteomes" id="UP000229297"/>
    </source>
</evidence>
<comment type="caution">
    <text evidence="1">The sequence shown here is derived from an EMBL/GenBank/DDBJ whole genome shotgun (WGS) entry which is preliminary data.</text>
</comment>
<proteinExistence type="predicted"/>
<protein>
    <recommendedName>
        <fullName evidence="3">Outer membrane protein beta-barrel domain-containing protein</fullName>
    </recommendedName>
</protein>
<dbReference type="Proteomes" id="UP000229297">
    <property type="component" value="Unassembled WGS sequence"/>
</dbReference>
<dbReference type="EMBL" id="PFIC01000212">
    <property type="protein sequence ID" value="PIX16454.1"/>
    <property type="molecule type" value="Genomic_DNA"/>
</dbReference>
<dbReference type="Gene3D" id="2.40.160.60">
    <property type="entry name" value="Outer membrane protein transport protein (OMPP1/FadL/TodX)"/>
    <property type="match status" value="1"/>
</dbReference>
<organism evidence="1 2">
    <name type="scientific">Candidatus Desantisbacteria bacterium CG_4_8_14_3_um_filter_40_12</name>
    <dbReference type="NCBI Taxonomy" id="1974545"/>
    <lineage>
        <taxon>Bacteria</taxon>
        <taxon>Candidatus Desantisiibacteriota</taxon>
    </lineage>
</organism>
<evidence type="ECO:0000313" key="1">
    <source>
        <dbReference type="EMBL" id="PIX16454.1"/>
    </source>
</evidence>
<evidence type="ECO:0008006" key="3">
    <source>
        <dbReference type="Google" id="ProtNLM"/>
    </source>
</evidence>
<name>A0A2M7JAN3_9BACT</name>
<reference evidence="2" key="1">
    <citation type="submission" date="2017-09" db="EMBL/GenBank/DDBJ databases">
        <title>Depth-based differentiation of microbial function through sediment-hosted aquifers and enrichment of novel symbionts in the deep terrestrial subsurface.</title>
        <authorList>
            <person name="Probst A.J."/>
            <person name="Ladd B."/>
            <person name="Jarett J.K."/>
            <person name="Geller-Mcgrath D.E."/>
            <person name="Sieber C.M.K."/>
            <person name="Emerson J.B."/>
            <person name="Anantharaman K."/>
            <person name="Thomas B.C."/>
            <person name="Malmstrom R."/>
            <person name="Stieglmeier M."/>
            <person name="Klingl A."/>
            <person name="Woyke T."/>
            <person name="Ryan C.M."/>
            <person name="Banfield J.F."/>
        </authorList>
    </citation>
    <scope>NUCLEOTIDE SEQUENCE [LARGE SCALE GENOMIC DNA]</scope>
</reference>
<dbReference type="AlphaFoldDB" id="A0A2M7JAN3"/>
<gene>
    <name evidence="1" type="ORF">COZ71_07565</name>
</gene>